<dbReference type="EMBL" id="BLKM01008764">
    <property type="protein sequence ID" value="GFG34916.1"/>
    <property type="molecule type" value="Genomic_DNA"/>
</dbReference>
<feature type="compositionally biased region" description="Polar residues" evidence="1">
    <location>
        <begin position="132"/>
        <end position="143"/>
    </location>
</feature>
<accession>A0A6L2PR57</accession>
<feature type="region of interest" description="Disordered" evidence="1">
    <location>
        <begin position="114"/>
        <end position="143"/>
    </location>
</feature>
<feature type="domain" description="DDE-1" evidence="2">
    <location>
        <begin position="48"/>
        <end position="118"/>
    </location>
</feature>
<dbReference type="OrthoDB" id="6115549at2759"/>
<organism evidence="3 4">
    <name type="scientific">Coptotermes formosanus</name>
    <name type="common">Formosan subterranean termite</name>
    <dbReference type="NCBI Taxonomy" id="36987"/>
    <lineage>
        <taxon>Eukaryota</taxon>
        <taxon>Metazoa</taxon>
        <taxon>Ecdysozoa</taxon>
        <taxon>Arthropoda</taxon>
        <taxon>Hexapoda</taxon>
        <taxon>Insecta</taxon>
        <taxon>Pterygota</taxon>
        <taxon>Neoptera</taxon>
        <taxon>Polyneoptera</taxon>
        <taxon>Dictyoptera</taxon>
        <taxon>Blattodea</taxon>
        <taxon>Blattoidea</taxon>
        <taxon>Termitoidae</taxon>
        <taxon>Rhinotermitidae</taxon>
        <taxon>Coptotermes</taxon>
    </lineage>
</organism>
<gene>
    <name evidence="3" type="ORF">Cfor_00743</name>
</gene>
<evidence type="ECO:0000259" key="2">
    <source>
        <dbReference type="Pfam" id="PF03184"/>
    </source>
</evidence>
<evidence type="ECO:0000313" key="3">
    <source>
        <dbReference type="EMBL" id="GFG34916.1"/>
    </source>
</evidence>
<comment type="caution">
    <text evidence="3">The sequence shown here is derived from an EMBL/GenBank/DDBJ whole genome shotgun (WGS) entry which is preliminary data.</text>
</comment>
<dbReference type="InterPro" id="IPR004875">
    <property type="entry name" value="DDE_SF_endonuclease_dom"/>
</dbReference>
<reference evidence="4" key="1">
    <citation type="submission" date="2020-01" db="EMBL/GenBank/DDBJ databases">
        <title>Draft genome sequence of the Termite Coptotermes fromosanus.</title>
        <authorList>
            <person name="Itakura S."/>
            <person name="Yosikawa Y."/>
            <person name="Umezawa K."/>
        </authorList>
    </citation>
    <scope>NUCLEOTIDE SEQUENCE [LARGE SCALE GENOMIC DNA]</scope>
</reference>
<feature type="compositionally biased region" description="Basic and acidic residues" evidence="1">
    <location>
        <begin position="120"/>
        <end position="131"/>
    </location>
</feature>
<dbReference type="InParanoid" id="A0A6L2PR57"/>
<keyword evidence="4" id="KW-1185">Reference proteome</keyword>
<evidence type="ECO:0000256" key="1">
    <source>
        <dbReference type="SAM" id="MobiDB-lite"/>
    </source>
</evidence>
<dbReference type="Pfam" id="PF03184">
    <property type="entry name" value="DDE_1"/>
    <property type="match status" value="1"/>
</dbReference>
<name>A0A6L2PR57_COPFO</name>
<sequence>TGLSVVQRKIPEVISLKEKRQIGVITRVGRESVVTVIVRMSAVGTYSFPIIIFPRKNFRNLLVKGAPLGTIFTCQPSGWTNSNVFCDWFDHFIYSVKPTRSELLLLVPDGQHSHTSSIDRQSKSQPHEHDLYSSTYKAQAAAS</sequence>
<protein>
    <recommendedName>
        <fullName evidence="2">DDE-1 domain-containing protein</fullName>
    </recommendedName>
</protein>
<proteinExistence type="predicted"/>
<dbReference type="GO" id="GO:0003676">
    <property type="term" value="F:nucleic acid binding"/>
    <property type="evidence" value="ECO:0007669"/>
    <property type="project" value="InterPro"/>
</dbReference>
<dbReference type="Proteomes" id="UP000502823">
    <property type="component" value="Unassembled WGS sequence"/>
</dbReference>
<feature type="non-terminal residue" evidence="3">
    <location>
        <position position="1"/>
    </location>
</feature>
<dbReference type="AlphaFoldDB" id="A0A6L2PR57"/>
<evidence type="ECO:0000313" key="4">
    <source>
        <dbReference type="Proteomes" id="UP000502823"/>
    </source>
</evidence>